<reference evidence="2" key="1">
    <citation type="submission" date="2021-02" db="EMBL/GenBank/DDBJ databases">
        <authorList>
            <person name="Dougan E. K."/>
            <person name="Rhodes N."/>
            <person name="Thang M."/>
            <person name="Chan C."/>
        </authorList>
    </citation>
    <scope>NUCLEOTIDE SEQUENCE</scope>
</reference>
<name>A0A812RHD8_SYMPI</name>
<evidence type="ECO:0000313" key="2">
    <source>
        <dbReference type="EMBL" id="CAE7438348.1"/>
    </source>
</evidence>
<evidence type="ECO:0000256" key="1">
    <source>
        <dbReference type="SAM" id="MobiDB-lite"/>
    </source>
</evidence>
<feature type="compositionally biased region" description="Basic and acidic residues" evidence="1">
    <location>
        <begin position="210"/>
        <end position="223"/>
    </location>
</feature>
<proteinExistence type="predicted"/>
<feature type="compositionally biased region" description="Basic and acidic residues" evidence="1">
    <location>
        <begin position="173"/>
        <end position="182"/>
    </location>
</feature>
<dbReference type="OrthoDB" id="10642012at2759"/>
<feature type="region of interest" description="Disordered" evidence="1">
    <location>
        <begin position="57"/>
        <end position="243"/>
    </location>
</feature>
<dbReference type="AlphaFoldDB" id="A0A812RHD8"/>
<feature type="compositionally biased region" description="Basic and acidic residues" evidence="1">
    <location>
        <begin position="68"/>
        <end position="78"/>
    </location>
</feature>
<feature type="compositionally biased region" description="Basic residues" evidence="1">
    <location>
        <begin position="197"/>
        <end position="209"/>
    </location>
</feature>
<organism evidence="2 3">
    <name type="scientific">Symbiodinium pilosum</name>
    <name type="common">Dinoflagellate</name>
    <dbReference type="NCBI Taxonomy" id="2952"/>
    <lineage>
        <taxon>Eukaryota</taxon>
        <taxon>Sar</taxon>
        <taxon>Alveolata</taxon>
        <taxon>Dinophyceae</taxon>
        <taxon>Suessiales</taxon>
        <taxon>Symbiodiniaceae</taxon>
        <taxon>Symbiodinium</taxon>
    </lineage>
</organism>
<feature type="compositionally biased region" description="Basic and acidic residues" evidence="1">
    <location>
        <begin position="111"/>
        <end position="134"/>
    </location>
</feature>
<sequence>MLVARMCPASDKVRFFKGDNGKNFAMVQMRDEDGILAILGCAKEDDGFLCVQCWPSGQAPEGRKRKRATVDKTPKAEDAAVAATDEDKPLEEAVEDAAADKDDAAEEEVEDKPLEEVLGKDEGDEAPAQKREKTAAAAAVAAAVEEKIKPSTEDDESSVEQSMTVRLPVSHVSGEHEEEFLKKAAMAQMEAQEKGKGKGHGKGHGKPYKGGKDGKGRSKDGKGKSGKGGKAGKGKGSRKGGKH</sequence>
<feature type="compositionally biased region" description="Basic residues" evidence="1">
    <location>
        <begin position="224"/>
        <end position="243"/>
    </location>
</feature>
<evidence type="ECO:0000313" key="3">
    <source>
        <dbReference type="Proteomes" id="UP000649617"/>
    </source>
</evidence>
<comment type="caution">
    <text evidence="2">The sequence shown here is derived from an EMBL/GenBank/DDBJ whole genome shotgun (WGS) entry which is preliminary data.</text>
</comment>
<feature type="compositionally biased region" description="Acidic residues" evidence="1">
    <location>
        <begin position="92"/>
        <end position="110"/>
    </location>
</feature>
<protein>
    <submittedName>
        <fullName evidence="2">Uncharacterized protein</fullName>
    </submittedName>
</protein>
<gene>
    <name evidence="2" type="ORF">SPIL2461_LOCUS10695</name>
</gene>
<dbReference type="EMBL" id="CAJNIZ010020269">
    <property type="protein sequence ID" value="CAE7438348.1"/>
    <property type="molecule type" value="Genomic_DNA"/>
</dbReference>
<dbReference type="Proteomes" id="UP000649617">
    <property type="component" value="Unassembled WGS sequence"/>
</dbReference>
<accession>A0A812RHD8</accession>
<keyword evidence="3" id="KW-1185">Reference proteome</keyword>